<gene>
    <name evidence="2" type="ORF">HINF_LOCUS22047</name>
    <name evidence="1" type="ORF">HINF_LOCUS46163</name>
</gene>
<evidence type="ECO:0000313" key="3">
    <source>
        <dbReference type="Proteomes" id="UP001642409"/>
    </source>
</evidence>
<protein>
    <submittedName>
        <fullName evidence="2">Hypothetical_protein</fullName>
    </submittedName>
</protein>
<sequence length="108" mass="12794">MEPNDTIQQLTLIKVKLIRFSILNLKNLQSIDLSSIQKHHTDFNAKQKIISYLQFQKKNKGTIKQLKRRAKNHRNGVEKQKIFLDKLKTYLQNNLYKMVHVSFALSQE</sequence>
<reference evidence="1" key="1">
    <citation type="submission" date="2023-06" db="EMBL/GenBank/DDBJ databases">
        <authorList>
            <person name="Kurt Z."/>
        </authorList>
    </citation>
    <scope>NUCLEOTIDE SEQUENCE</scope>
</reference>
<evidence type="ECO:0000313" key="1">
    <source>
        <dbReference type="EMBL" id="CAI9958518.1"/>
    </source>
</evidence>
<dbReference type="EMBL" id="CAXDID020000061">
    <property type="protein sequence ID" value="CAL6010359.1"/>
    <property type="molecule type" value="Genomic_DNA"/>
</dbReference>
<proteinExistence type="predicted"/>
<keyword evidence="3" id="KW-1185">Reference proteome</keyword>
<dbReference type="Proteomes" id="UP001642409">
    <property type="component" value="Unassembled WGS sequence"/>
</dbReference>
<name>A0AA86QRE4_9EUKA</name>
<comment type="caution">
    <text evidence="1">The sequence shown here is derived from an EMBL/GenBank/DDBJ whole genome shotgun (WGS) entry which is preliminary data.</text>
</comment>
<evidence type="ECO:0000313" key="2">
    <source>
        <dbReference type="EMBL" id="CAL6010359.1"/>
    </source>
</evidence>
<dbReference type="AlphaFoldDB" id="A0AA86QRE4"/>
<dbReference type="EMBL" id="CATOUU010000906">
    <property type="protein sequence ID" value="CAI9958518.1"/>
    <property type="molecule type" value="Genomic_DNA"/>
</dbReference>
<organism evidence="1">
    <name type="scientific">Hexamita inflata</name>
    <dbReference type="NCBI Taxonomy" id="28002"/>
    <lineage>
        <taxon>Eukaryota</taxon>
        <taxon>Metamonada</taxon>
        <taxon>Diplomonadida</taxon>
        <taxon>Hexamitidae</taxon>
        <taxon>Hexamitinae</taxon>
        <taxon>Hexamita</taxon>
    </lineage>
</organism>
<reference evidence="2 3" key="2">
    <citation type="submission" date="2024-07" db="EMBL/GenBank/DDBJ databases">
        <authorList>
            <person name="Akdeniz Z."/>
        </authorList>
    </citation>
    <scope>NUCLEOTIDE SEQUENCE [LARGE SCALE GENOMIC DNA]</scope>
</reference>
<accession>A0AA86QRE4</accession>